<sequence length="69" mass="7869">MFLKEKVSGDLIRIDDLEELFSPHETVVQGRRQAGEEEQDTGQFSKSDLAFPSGEPLPQCWIDASYQMH</sequence>
<reference evidence="2 3" key="1">
    <citation type="journal article" date="2022" name="Syst. Appl. Microbiol.">
        <title>Rhodopirellula aestuarii sp. nov., a novel member of the genus Rhodopirellula isolated from brackish sediments collected in the Tagus River estuary, Portugal.</title>
        <authorList>
            <person name="Vitorino I.R."/>
            <person name="Klimek D."/>
            <person name="Calusinska M."/>
            <person name="Lobo-da-Cunha A."/>
            <person name="Vasconcelos V."/>
            <person name="Lage O.M."/>
        </authorList>
    </citation>
    <scope>NUCLEOTIDE SEQUENCE [LARGE SCALE GENOMIC DNA]</scope>
    <source>
        <strain evidence="2 3">ICT_H3.1</strain>
    </source>
</reference>
<organism evidence="2 3">
    <name type="scientific">Aporhodopirellula aestuarii</name>
    <dbReference type="NCBI Taxonomy" id="2950107"/>
    <lineage>
        <taxon>Bacteria</taxon>
        <taxon>Pseudomonadati</taxon>
        <taxon>Planctomycetota</taxon>
        <taxon>Planctomycetia</taxon>
        <taxon>Pirellulales</taxon>
        <taxon>Pirellulaceae</taxon>
        <taxon>Aporhodopirellula</taxon>
    </lineage>
</organism>
<name>A0ABT0UE77_9BACT</name>
<accession>A0ABT0UE77</accession>
<dbReference type="Proteomes" id="UP001202961">
    <property type="component" value="Unassembled WGS sequence"/>
</dbReference>
<dbReference type="RefSeq" id="WP_250933429.1">
    <property type="nucleotide sequence ID" value="NZ_JAMQBK010000119.1"/>
</dbReference>
<feature type="region of interest" description="Disordered" evidence="1">
    <location>
        <begin position="29"/>
        <end position="52"/>
    </location>
</feature>
<evidence type="ECO:0000313" key="2">
    <source>
        <dbReference type="EMBL" id="MCM2375020.1"/>
    </source>
</evidence>
<protein>
    <submittedName>
        <fullName evidence="2">Acetyltransferase</fullName>
    </submittedName>
</protein>
<keyword evidence="3" id="KW-1185">Reference proteome</keyword>
<proteinExistence type="predicted"/>
<evidence type="ECO:0000256" key="1">
    <source>
        <dbReference type="SAM" id="MobiDB-lite"/>
    </source>
</evidence>
<comment type="caution">
    <text evidence="2">The sequence shown here is derived from an EMBL/GenBank/DDBJ whole genome shotgun (WGS) entry which is preliminary data.</text>
</comment>
<dbReference type="EMBL" id="JAMQBK010000119">
    <property type="protein sequence ID" value="MCM2375020.1"/>
    <property type="molecule type" value="Genomic_DNA"/>
</dbReference>
<gene>
    <name evidence="2" type="ORF">NB063_30730</name>
</gene>
<evidence type="ECO:0000313" key="3">
    <source>
        <dbReference type="Proteomes" id="UP001202961"/>
    </source>
</evidence>